<reference evidence="7 8" key="1">
    <citation type="journal article" date="2019" name="Emerg. Microbes Infect.">
        <title>Comprehensive subspecies identification of 175 nontuberculous mycobacteria species based on 7547 genomic profiles.</title>
        <authorList>
            <person name="Matsumoto Y."/>
            <person name="Kinjo T."/>
            <person name="Motooka D."/>
            <person name="Nabeya D."/>
            <person name="Jung N."/>
            <person name="Uechi K."/>
            <person name="Horii T."/>
            <person name="Iida T."/>
            <person name="Fujita J."/>
            <person name="Nakamura S."/>
        </authorList>
    </citation>
    <scope>NUCLEOTIDE SEQUENCE [LARGE SCALE GENOMIC DNA]</scope>
    <source>
        <strain evidence="7 8">JCM 15653</strain>
    </source>
</reference>
<evidence type="ECO:0000313" key="8">
    <source>
        <dbReference type="Proteomes" id="UP000466683"/>
    </source>
</evidence>
<name>A0ABM7J5Y1_9MYCO</name>
<feature type="domain" description="UvrD-like helicase ATP-binding" evidence="6">
    <location>
        <begin position="1"/>
        <end position="323"/>
    </location>
</feature>
<dbReference type="PANTHER" id="PTHR11070:SF23">
    <property type="entry name" value="RECBCD ENZYME SUBUNIT RECB"/>
    <property type="match status" value="1"/>
</dbReference>
<evidence type="ECO:0000256" key="2">
    <source>
        <dbReference type="ARBA" id="ARBA00022801"/>
    </source>
</evidence>
<dbReference type="PANTHER" id="PTHR11070">
    <property type="entry name" value="UVRD / RECB / PCRA DNA HELICASE FAMILY MEMBER"/>
    <property type="match status" value="1"/>
</dbReference>
<organism evidence="7 8">
    <name type="scientific">Mycolicibacterium boenickei</name>
    <dbReference type="NCBI Taxonomy" id="146017"/>
    <lineage>
        <taxon>Bacteria</taxon>
        <taxon>Bacillati</taxon>
        <taxon>Actinomycetota</taxon>
        <taxon>Actinomycetes</taxon>
        <taxon>Mycobacteriales</taxon>
        <taxon>Mycobacteriaceae</taxon>
        <taxon>Mycolicibacterium</taxon>
    </lineage>
</organism>
<dbReference type="InterPro" id="IPR000212">
    <property type="entry name" value="DNA_helicase_UvrD/REP"/>
</dbReference>
<dbReference type="Pfam" id="PF00580">
    <property type="entry name" value="UvrD-helicase"/>
    <property type="match status" value="1"/>
</dbReference>
<accession>A0ABM7J5Y1</accession>
<keyword evidence="3 5" id="KW-0347">Helicase</keyword>
<dbReference type="SUPFAM" id="SSF52540">
    <property type="entry name" value="P-loop containing nucleoside triphosphate hydrolases"/>
    <property type="match status" value="1"/>
</dbReference>
<keyword evidence="4 5" id="KW-0067">ATP-binding</keyword>
<evidence type="ECO:0000256" key="3">
    <source>
        <dbReference type="ARBA" id="ARBA00022806"/>
    </source>
</evidence>
<dbReference type="PROSITE" id="PS51198">
    <property type="entry name" value="UVRD_HELICASE_ATP_BIND"/>
    <property type="match status" value="1"/>
</dbReference>
<proteinExistence type="predicted"/>
<sequence length="402" mass="43668">MKVFDLLGPLPQTNSTTVLEASAGTGKTFALAGLVTRFVAEGAATLDQMLLITFGRAASQELRERVRAQIVGALAALEDPSRADNDLLQYLIAEDQQARGQRLRDALAGFDAATIATTHQFCQIVLKSLGVAGDSDSGVTLVESLDELVCEIVDDLYLAHFGAQRDVPELGYAEALRLARVVVANPATELRPRDPEPESPAGIRLGFARAVLAELEIRKRRRGVLGYDDLLTRLAGALATEESAAQVRMAQRWPIVMVDEFQDTDPVQWQVIERAFSGRSTLILIGDPKQAIYAFRGGDIDTYLRAAATAGDKQTLGTNWRSDSVLVDSLQAVLRGAELGGPDIVVHDVQANHQGHRLAGAPHNDPFRLRMVTRNRTGTKVIPIADLRDHIGRIWPPTSGRC</sequence>
<evidence type="ECO:0000259" key="6">
    <source>
        <dbReference type="PROSITE" id="PS51198"/>
    </source>
</evidence>
<evidence type="ECO:0000256" key="5">
    <source>
        <dbReference type="PROSITE-ProRule" id="PRU00560"/>
    </source>
</evidence>
<dbReference type="EMBL" id="AP022579">
    <property type="protein sequence ID" value="BBX94661.1"/>
    <property type="molecule type" value="Genomic_DNA"/>
</dbReference>
<feature type="binding site" evidence="5">
    <location>
        <begin position="21"/>
        <end position="28"/>
    </location>
    <ligand>
        <name>ATP</name>
        <dbReference type="ChEBI" id="CHEBI:30616"/>
    </ligand>
</feature>
<keyword evidence="8" id="KW-1185">Reference proteome</keyword>
<dbReference type="InterPro" id="IPR014016">
    <property type="entry name" value="UvrD-like_ATP-bd"/>
</dbReference>
<dbReference type="Proteomes" id="UP000466683">
    <property type="component" value="Chromosome"/>
</dbReference>
<evidence type="ECO:0000256" key="1">
    <source>
        <dbReference type="ARBA" id="ARBA00022741"/>
    </source>
</evidence>
<keyword evidence="2 5" id="KW-0378">Hydrolase</keyword>
<gene>
    <name evidence="7" type="ORF">MBOE_63100</name>
</gene>
<dbReference type="Gene3D" id="3.40.50.300">
    <property type="entry name" value="P-loop containing nucleotide triphosphate hydrolases"/>
    <property type="match status" value="1"/>
</dbReference>
<protein>
    <recommendedName>
        <fullName evidence="6">UvrD-like helicase ATP-binding domain-containing protein</fullName>
    </recommendedName>
</protein>
<evidence type="ECO:0000313" key="7">
    <source>
        <dbReference type="EMBL" id="BBX94661.1"/>
    </source>
</evidence>
<dbReference type="InterPro" id="IPR027417">
    <property type="entry name" value="P-loop_NTPase"/>
</dbReference>
<evidence type="ECO:0000256" key="4">
    <source>
        <dbReference type="ARBA" id="ARBA00022840"/>
    </source>
</evidence>
<keyword evidence="1 5" id="KW-0547">Nucleotide-binding</keyword>